<reference evidence="3 4" key="1">
    <citation type="submission" date="2016-12" db="EMBL/GenBank/DDBJ databases">
        <title>Discovery of methanogenic haloarchaea.</title>
        <authorList>
            <person name="Sorokin D.Y."/>
            <person name="Makarova K.S."/>
            <person name="Abbas B."/>
            <person name="Ferrer M."/>
            <person name="Golyshin P.N."/>
        </authorList>
    </citation>
    <scope>NUCLEOTIDE SEQUENCE [LARGE SCALE GENOMIC DNA]</scope>
    <source>
        <strain evidence="3">AMET1</strain>
    </source>
</reference>
<feature type="region of interest" description="Disordered" evidence="2">
    <location>
        <begin position="103"/>
        <end position="122"/>
    </location>
</feature>
<evidence type="ECO:0000256" key="2">
    <source>
        <dbReference type="SAM" id="MobiDB-lite"/>
    </source>
</evidence>
<feature type="compositionally biased region" description="Acidic residues" evidence="2">
    <location>
        <begin position="136"/>
        <end position="148"/>
    </location>
</feature>
<accession>A0A1Y3GB88</accession>
<dbReference type="EMBL" id="MRZU01000003">
    <property type="protein sequence ID" value="OUJ18679.1"/>
    <property type="molecule type" value="Genomic_DNA"/>
</dbReference>
<dbReference type="Proteomes" id="UP000195137">
    <property type="component" value="Unassembled WGS sequence"/>
</dbReference>
<comment type="caution">
    <text evidence="3">The sequence shown here is derived from an EMBL/GenBank/DDBJ whole genome shotgun (WGS) entry which is preliminary data.</text>
</comment>
<proteinExistence type="predicted"/>
<feature type="coiled-coil region" evidence="1">
    <location>
        <begin position="12"/>
        <end position="53"/>
    </location>
</feature>
<name>A0A1Y3GB88_9EURY</name>
<keyword evidence="4" id="KW-1185">Reference proteome</keyword>
<feature type="region of interest" description="Disordered" evidence="2">
    <location>
        <begin position="129"/>
        <end position="148"/>
    </location>
</feature>
<dbReference type="AlphaFoldDB" id="A0A1Y3GB88"/>
<keyword evidence="1" id="KW-0175">Coiled coil</keyword>
<evidence type="ECO:0000313" key="3">
    <source>
        <dbReference type="EMBL" id="OUJ18679.1"/>
    </source>
</evidence>
<sequence>MNEIIDSSGGNGEHTEDVIDRLEKKIALLRRRLQRRENEIEQLEEENYLLRQEVGSDKEVEEIGHGIDSMELEGNLNDGSDEDIVEGSTSIKKDKEDCVIFTGPADAEKTGGSPIAEESEDNLIKSACAEETGNGELEEEDDDIIIIE</sequence>
<evidence type="ECO:0000313" key="4">
    <source>
        <dbReference type="Proteomes" id="UP000195137"/>
    </source>
</evidence>
<gene>
    <name evidence="3" type="ORF">AMET1_0326</name>
</gene>
<protein>
    <submittedName>
        <fullName evidence="3">Uncharacterized protein</fullName>
    </submittedName>
</protein>
<evidence type="ECO:0000256" key="1">
    <source>
        <dbReference type="SAM" id="Coils"/>
    </source>
</evidence>
<organism evidence="3 4">
    <name type="scientific">Methanonatronarchaeum thermophilum</name>
    <dbReference type="NCBI Taxonomy" id="1927129"/>
    <lineage>
        <taxon>Archaea</taxon>
        <taxon>Methanobacteriati</taxon>
        <taxon>Methanobacteriota</taxon>
        <taxon>Methanonatronarchaeia</taxon>
        <taxon>Methanonatronarchaeales</taxon>
        <taxon>Methanonatronarchaeaceae</taxon>
        <taxon>Methanonatronarchaeum</taxon>
    </lineage>
</organism>